<gene>
    <name evidence="1" type="ORF">pEpSNUABM01_161</name>
</gene>
<dbReference type="Proteomes" id="UP000326545">
    <property type="component" value="Segment"/>
</dbReference>
<keyword evidence="2" id="KW-1185">Reference proteome</keyword>
<proteinExistence type="predicted"/>
<evidence type="ECO:0000313" key="1">
    <source>
        <dbReference type="EMBL" id="QEQ94987.1"/>
    </source>
</evidence>
<organism evidence="1 2">
    <name type="scientific">Erwinia phage pEp_SNUABM_01</name>
    <dbReference type="NCBI Taxonomy" id="2601643"/>
    <lineage>
        <taxon>Viruses</taxon>
        <taxon>Duplodnaviria</taxon>
        <taxon>Heunggongvirae</taxon>
        <taxon>Uroviricota</taxon>
        <taxon>Caudoviricetes</taxon>
        <taxon>Vequintavirinae</taxon>
        <taxon>Henunavirus</taxon>
        <taxon>Henunavirus SNUABM01</taxon>
    </lineage>
</organism>
<protein>
    <submittedName>
        <fullName evidence="1">Uncharacterized protein</fullName>
    </submittedName>
</protein>
<dbReference type="EMBL" id="MN184887">
    <property type="protein sequence ID" value="QEQ94987.1"/>
    <property type="molecule type" value="Genomic_DNA"/>
</dbReference>
<accession>A0A5J6DB04</accession>
<name>A0A5J6DB04_9CAUD</name>
<evidence type="ECO:0000313" key="2">
    <source>
        <dbReference type="Proteomes" id="UP000326545"/>
    </source>
</evidence>
<sequence length="168" mass="19113">MNTTEKKAPKRRATQHISVTIDLLRTFPDLDVTKDADLHVALYRVGFDALTDENTGKVVALREFSVLAGKNVRCADKPYMYRQTIIFAGNMRPGFKHARIYNNIDILDVGIYNGLEAKLVSDLPYDLPVTEKVNTRKYTKKGDRDEMVRIDFTPEDEDRLGDIFGEGN</sequence>
<reference evidence="1 2" key="1">
    <citation type="submission" date="2019-07" db="EMBL/GenBank/DDBJ databases">
        <title>Complete genome sequence of bacteriophages infecting Erwinia pyrifoliae.</title>
        <authorList>
            <person name="Kim S.G."/>
            <person name="Park S.C."/>
        </authorList>
    </citation>
    <scope>NUCLEOTIDE SEQUENCE [LARGE SCALE GENOMIC DNA]</scope>
</reference>